<name>A0A2S5B6C0_9BASI</name>
<keyword evidence="3" id="KW-1185">Reference proteome</keyword>
<dbReference type="Proteomes" id="UP000237144">
    <property type="component" value="Unassembled WGS sequence"/>
</dbReference>
<feature type="compositionally biased region" description="Polar residues" evidence="1">
    <location>
        <begin position="197"/>
        <end position="217"/>
    </location>
</feature>
<proteinExistence type="predicted"/>
<evidence type="ECO:0000313" key="3">
    <source>
        <dbReference type="Proteomes" id="UP000237144"/>
    </source>
</evidence>
<dbReference type="EMBL" id="PJQD01000050">
    <property type="protein sequence ID" value="POY72296.1"/>
    <property type="molecule type" value="Genomic_DNA"/>
</dbReference>
<protein>
    <submittedName>
        <fullName evidence="2">Uncharacterized protein</fullName>
    </submittedName>
</protein>
<feature type="region of interest" description="Disordered" evidence="1">
    <location>
        <begin position="193"/>
        <end position="401"/>
    </location>
</feature>
<accession>A0A2S5B6C0</accession>
<comment type="caution">
    <text evidence="2">The sequence shown here is derived from an EMBL/GenBank/DDBJ whole genome shotgun (WGS) entry which is preliminary data.</text>
</comment>
<feature type="compositionally biased region" description="Polar residues" evidence="1">
    <location>
        <begin position="360"/>
        <end position="373"/>
    </location>
</feature>
<evidence type="ECO:0000313" key="2">
    <source>
        <dbReference type="EMBL" id="POY72296.1"/>
    </source>
</evidence>
<dbReference type="OrthoDB" id="2528049at2759"/>
<organism evidence="2 3">
    <name type="scientific">Rhodotorula taiwanensis</name>
    <dbReference type="NCBI Taxonomy" id="741276"/>
    <lineage>
        <taxon>Eukaryota</taxon>
        <taxon>Fungi</taxon>
        <taxon>Dikarya</taxon>
        <taxon>Basidiomycota</taxon>
        <taxon>Pucciniomycotina</taxon>
        <taxon>Microbotryomycetes</taxon>
        <taxon>Sporidiobolales</taxon>
        <taxon>Sporidiobolaceae</taxon>
        <taxon>Rhodotorula</taxon>
    </lineage>
</organism>
<evidence type="ECO:0000256" key="1">
    <source>
        <dbReference type="SAM" id="MobiDB-lite"/>
    </source>
</evidence>
<reference evidence="2 3" key="1">
    <citation type="journal article" date="2018" name="Front. Microbiol.">
        <title>Prospects for Fungal Bioremediation of Acidic Radioactive Waste Sites: Characterization and Genome Sequence of Rhodotorula taiwanensis MD1149.</title>
        <authorList>
            <person name="Tkavc R."/>
            <person name="Matrosova V.Y."/>
            <person name="Grichenko O.E."/>
            <person name="Gostincar C."/>
            <person name="Volpe R.P."/>
            <person name="Klimenkova P."/>
            <person name="Gaidamakova E.K."/>
            <person name="Zhou C.E."/>
            <person name="Stewart B.J."/>
            <person name="Lyman M.G."/>
            <person name="Malfatti S.A."/>
            <person name="Rubinfeld B."/>
            <person name="Courtot M."/>
            <person name="Singh J."/>
            <person name="Dalgard C.L."/>
            <person name="Hamilton T."/>
            <person name="Frey K.G."/>
            <person name="Gunde-Cimerman N."/>
            <person name="Dugan L."/>
            <person name="Daly M.J."/>
        </authorList>
    </citation>
    <scope>NUCLEOTIDE SEQUENCE [LARGE SCALE GENOMIC DNA]</scope>
    <source>
        <strain evidence="2 3">MD1149</strain>
    </source>
</reference>
<dbReference type="STRING" id="741276.A0A2S5B6C0"/>
<dbReference type="AlphaFoldDB" id="A0A2S5B6C0"/>
<sequence length="489" mass="52581">MATSERPTAKSTRPTPFLLSSLLPHLLSPFPTALPPTYLSRSTQEAAHFLSLDPDNDAYWTLGRNDQQVALKRRELVEAGNLDDVVLSDPYYDAHDPDELRSLVTLSLPYGSSATSSSSLGVVFVWEETASPLAAMHAGPTGRGDESHRDDVRPGWTFLELLALEQRPEEVIVTSGGSNRRVWYASVEEAERDAGRSQGNGSTPPSGIAASLNNGSNGRPAALDLSHLQSHPPQGDYAFDTRGEHDLDGDDEEAYRDPAFGGRPATTTNKKAPVADMADGEGTTPGAYGSPNDFWANWSDDEGATGGFASGSRSAVRTPAREAEDADDAYWASYGGVDSVVGEDDGHTADGAEDEAASPRPSQRVDTIASSNGDAPPVPKTRTRRSSTVTPFNGRPDEAMPARPPFVQQTSAFPTYPLDVAALSDRLTRAQSRSADSDDETDVDLRLALEGIWRMYVGRAKLDEEELEDKKKRFGKVVAGVMSAEVLSR</sequence>
<gene>
    <name evidence="2" type="ORF">BMF94_4598</name>
</gene>